<dbReference type="OrthoDB" id="288203at2759"/>
<feature type="compositionally biased region" description="Acidic residues" evidence="1">
    <location>
        <begin position="209"/>
        <end position="218"/>
    </location>
</feature>
<dbReference type="GO" id="GO:0055085">
    <property type="term" value="P:transmembrane transport"/>
    <property type="evidence" value="ECO:0007669"/>
    <property type="project" value="InterPro"/>
</dbReference>
<evidence type="ECO:0000256" key="1">
    <source>
        <dbReference type="SAM" id="MobiDB-lite"/>
    </source>
</evidence>
<dbReference type="Proteomes" id="UP000230423">
    <property type="component" value="Unassembled WGS sequence"/>
</dbReference>
<name>A0A2G9UB22_TELCI</name>
<organism evidence="4 5">
    <name type="scientific">Teladorsagia circumcincta</name>
    <name type="common">Brown stomach worm</name>
    <name type="synonym">Ostertagia circumcincta</name>
    <dbReference type="NCBI Taxonomy" id="45464"/>
    <lineage>
        <taxon>Eukaryota</taxon>
        <taxon>Metazoa</taxon>
        <taxon>Ecdysozoa</taxon>
        <taxon>Nematoda</taxon>
        <taxon>Chromadorea</taxon>
        <taxon>Rhabditida</taxon>
        <taxon>Rhabditina</taxon>
        <taxon>Rhabditomorpha</taxon>
        <taxon>Strongyloidea</taxon>
        <taxon>Trichostrongylidae</taxon>
        <taxon>Teladorsagia</taxon>
    </lineage>
</organism>
<dbReference type="Gene3D" id="3.30.750.24">
    <property type="entry name" value="STAS domain"/>
    <property type="match status" value="1"/>
</dbReference>
<keyword evidence="2" id="KW-1133">Transmembrane helix</keyword>
<evidence type="ECO:0000313" key="5">
    <source>
        <dbReference type="Proteomes" id="UP000230423"/>
    </source>
</evidence>
<keyword evidence="5" id="KW-1185">Reference proteome</keyword>
<reference evidence="4 5" key="1">
    <citation type="submission" date="2015-09" db="EMBL/GenBank/DDBJ databases">
        <title>Draft genome of the parasitic nematode Teladorsagia circumcincta isolate WARC Sus (inbred).</title>
        <authorList>
            <person name="Mitreva M."/>
        </authorList>
    </citation>
    <scope>NUCLEOTIDE SEQUENCE [LARGE SCALE GENOMIC DNA]</scope>
    <source>
        <strain evidence="4 5">S</strain>
    </source>
</reference>
<dbReference type="PANTHER" id="PTHR11814">
    <property type="entry name" value="SULFATE TRANSPORTER"/>
    <property type="match status" value="1"/>
</dbReference>
<proteinExistence type="predicted"/>
<dbReference type="AlphaFoldDB" id="A0A2G9UB22"/>
<dbReference type="GO" id="GO:0016020">
    <property type="term" value="C:membrane"/>
    <property type="evidence" value="ECO:0007669"/>
    <property type="project" value="InterPro"/>
</dbReference>
<gene>
    <name evidence="4" type="ORF">TELCIR_11578</name>
</gene>
<feature type="domain" description="STAS" evidence="3">
    <location>
        <begin position="38"/>
        <end position="185"/>
    </location>
</feature>
<dbReference type="InterPro" id="IPR036513">
    <property type="entry name" value="STAS_dom_sf"/>
</dbReference>
<evidence type="ECO:0000256" key="2">
    <source>
        <dbReference type="SAM" id="Phobius"/>
    </source>
</evidence>
<keyword evidence="2" id="KW-0812">Transmembrane</keyword>
<protein>
    <submittedName>
        <fullName evidence="4">STAS domain protein</fullName>
    </submittedName>
</protein>
<feature type="non-terminal residue" evidence="4">
    <location>
        <position position="229"/>
    </location>
</feature>
<dbReference type="InterPro" id="IPR002645">
    <property type="entry name" value="STAS_dom"/>
</dbReference>
<feature type="compositionally biased region" description="Basic and acidic residues" evidence="1">
    <location>
        <begin position="219"/>
        <end position="229"/>
    </location>
</feature>
<dbReference type="SUPFAM" id="SSF52091">
    <property type="entry name" value="SpoIIaa-like"/>
    <property type="match status" value="1"/>
</dbReference>
<dbReference type="CDD" id="cd07042">
    <property type="entry name" value="STAS_SulP_like_sulfate_transporter"/>
    <property type="match status" value="1"/>
</dbReference>
<evidence type="ECO:0000259" key="3">
    <source>
        <dbReference type="PROSITE" id="PS50801"/>
    </source>
</evidence>
<dbReference type="InterPro" id="IPR001902">
    <property type="entry name" value="SLC26A/SulP_fam"/>
</dbReference>
<accession>A0A2G9UB22</accession>
<evidence type="ECO:0000313" key="4">
    <source>
        <dbReference type="EMBL" id="PIO66700.1"/>
    </source>
</evidence>
<feature type="transmembrane region" description="Helical" evidence="2">
    <location>
        <begin position="12"/>
        <end position="32"/>
    </location>
</feature>
<keyword evidence="2" id="KW-0472">Membrane</keyword>
<dbReference type="EMBL" id="KZ348079">
    <property type="protein sequence ID" value="PIO66700.1"/>
    <property type="molecule type" value="Genomic_DNA"/>
</dbReference>
<feature type="region of interest" description="Disordered" evidence="1">
    <location>
        <begin position="209"/>
        <end position="229"/>
    </location>
</feature>
<dbReference type="PROSITE" id="PS50801">
    <property type="entry name" value="STAS"/>
    <property type="match status" value="1"/>
</dbReference>
<sequence>MVNASAGTKTQLFAIFSSLFIFIVLQFGGTFLRPLPMNVSVVRFDAPLLFTNVERFREMVEVITSSWNTATCNSELTQSEESVLTEEETRESLIKKGKTKERRKSRSLQLPNKFLVVDCSGFVYIDMMGVNCLKEVYMDLQKKSIRVLFAAAKAPLRELFNVSGFYDTVSKANFYPTIHDAMFFALYRRNVFGLTRVFSNETYDTVELSDESTQDSDADGERKASWLNP</sequence>
<dbReference type="Pfam" id="PF01740">
    <property type="entry name" value="STAS"/>
    <property type="match status" value="1"/>
</dbReference>